<dbReference type="Pfam" id="PF00294">
    <property type="entry name" value="PfkB"/>
    <property type="match status" value="1"/>
</dbReference>
<keyword evidence="4" id="KW-0511">Multifunctional enzyme</keyword>
<dbReference type="InterPro" id="IPR011611">
    <property type="entry name" value="PfkB_dom"/>
</dbReference>
<evidence type="ECO:0000259" key="7">
    <source>
        <dbReference type="Pfam" id="PF00294"/>
    </source>
</evidence>
<dbReference type="GO" id="GO:0033786">
    <property type="term" value="F:heptose-1-phosphate adenylyltransferase activity"/>
    <property type="evidence" value="ECO:0007669"/>
    <property type="project" value="TreeGrafter"/>
</dbReference>
<evidence type="ECO:0000256" key="2">
    <source>
        <dbReference type="ARBA" id="ARBA00022679"/>
    </source>
</evidence>
<feature type="compositionally biased region" description="Polar residues" evidence="6">
    <location>
        <begin position="464"/>
        <end position="473"/>
    </location>
</feature>
<dbReference type="Pfam" id="PF01467">
    <property type="entry name" value="CTP_transf_like"/>
    <property type="match status" value="1"/>
</dbReference>
<keyword evidence="5" id="KW-0119">Carbohydrate metabolism</keyword>
<dbReference type="InterPro" id="IPR014729">
    <property type="entry name" value="Rossmann-like_a/b/a_fold"/>
</dbReference>
<feature type="domain" description="Carbohydrate kinase PfkB" evidence="7">
    <location>
        <begin position="20"/>
        <end position="311"/>
    </location>
</feature>
<gene>
    <name evidence="9" type="ORF">AVDCRST_MAG25-1809</name>
</gene>
<dbReference type="Gene3D" id="3.40.1190.20">
    <property type="match status" value="1"/>
</dbReference>
<evidence type="ECO:0000313" key="9">
    <source>
        <dbReference type="EMBL" id="CAA9468528.1"/>
    </source>
</evidence>
<evidence type="ECO:0000256" key="3">
    <source>
        <dbReference type="ARBA" id="ARBA00022777"/>
    </source>
</evidence>
<evidence type="ECO:0000259" key="8">
    <source>
        <dbReference type="Pfam" id="PF01467"/>
    </source>
</evidence>
<keyword evidence="2 9" id="KW-0808">Transferase</keyword>
<dbReference type="PROSITE" id="PS00583">
    <property type="entry name" value="PFKB_KINASES_1"/>
    <property type="match status" value="1"/>
</dbReference>
<dbReference type="UniPathway" id="UPA00958"/>
<evidence type="ECO:0000256" key="1">
    <source>
        <dbReference type="ARBA" id="ARBA00004713"/>
    </source>
</evidence>
<dbReference type="PANTHER" id="PTHR46969">
    <property type="entry name" value="BIFUNCTIONAL PROTEIN HLDE"/>
    <property type="match status" value="1"/>
</dbReference>
<dbReference type="EC" id="2.7.-.-" evidence="9"/>
<dbReference type="InterPro" id="IPR029056">
    <property type="entry name" value="Ribokinase-like"/>
</dbReference>
<comment type="pathway">
    <text evidence="1">Bacterial outer membrane biogenesis; LPS core biosynthesis.</text>
</comment>
<reference evidence="9" key="1">
    <citation type="submission" date="2020-02" db="EMBL/GenBank/DDBJ databases">
        <authorList>
            <person name="Meier V. D."/>
        </authorList>
    </citation>
    <scope>NUCLEOTIDE SEQUENCE</scope>
    <source>
        <strain evidence="9">AVDCRST_MAG25</strain>
    </source>
</reference>
<dbReference type="GO" id="GO:0009244">
    <property type="term" value="P:lipopolysaccharide core region biosynthetic process"/>
    <property type="evidence" value="ECO:0007669"/>
    <property type="project" value="UniProtKB-UniPathway"/>
</dbReference>
<dbReference type="SUPFAM" id="SSF52374">
    <property type="entry name" value="Nucleotidylyl transferase"/>
    <property type="match status" value="1"/>
</dbReference>
<feature type="domain" description="Cytidyltransferase-like" evidence="8">
    <location>
        <begin position="352"/>
        <end position="440"/>
    </location>
</feature>
<sequence length="490" mass="50522">MREGHHSLATLVRAFRGRRCLVVGDVMLDVFERGRAEKLAPDVPAPVVTGIRRTSSPGGAANVAANLAAMGAGVTLLSAVGDDDPGLELLEKLSGAGVETGEVVREPGRATVVKRRLIADGVILARVDSGDTNPPPKAAKLAERARSMAAASDTVLVSDYAGGTVTRGLAEALGGSGHPCVVLDSKRPLRLSWRGLAAATPNHLEAQKALDLPVETDPRRIDAAGVGRALRRRLGARVVAVTLAEHGVAVAGPGGVESIAGRFVDEPDVNGAGDTFLAAFALALGGGAGAAEAARLGVEAATLAVLRPGTVPIAADDLLRRLREDPRESGGASGLEADLDRTRERGGRVVFTSGRFDPPRREHLRKLREARELGDLLVVGLLPGTEDTGPASHIALPLEDRAELLSSLSFVDHVVVLDGEPPGDVARRLGADVFVPGEETRGDANGLDAEAPIAPARSEGPSCDNGSSRNAATTDDEGGSAAEDTAETRL</sequence>
<dbReference type="InterPro" id="IPR004821">
    <property type="entry name" value="Cyt_trans-like"/>
</dbReference>
<dbReference type="InterPro" id="IPR002173">
    <property type="entry name" value="Carboh/pur_kinase_PfkB_CS"/>
</dbReference>
<dbReference type="PANTHER" id="PTHR46969:SF1">
    <property type="entry name" value="BIFUNCTIONAL PROTEIN HLDE"/>
    <property type="match status" value="1"/>
</dbReference>
<organism evidence="9">
    <name type="scientific">uncultured Rubrobacteraceae bacterium</name>
    <dbReference type="NCBI Taxonomy" id="349277"/>
    <lineage>
        <taxon>Bacteria</taxon>
        <taxon>Bacillati</taxon>
        <taxon>Actinomycetota</taxon>
        <taxon>Rubrobacteria</taxon>
        <taxon>Rubrobacterales</taxon>
        <taxon>Rubrobacteraceae</taxon>
        <taxon>environmental samples</taxon>
    </lineage>
</organism>
<dbReference type="PROSITE" id="PS00584">
    <property type="entry name" value="PFKB_KINASES_2"/>
    <property type="match status" value="1"/>
</dbReference>
<name>A0A6J4RBR1_9ACTN</name>
<dbReference type="AlphaFoldDB" id="A0A6J4RBR1"/>
<proteinExistence type="predicted"/>
<dbReference type="GO" id="GO:0033785">
    <property type="term" value="F:heptose 7-phosphate kinase activity"/>
    <property type="evidence" value="ECO:0007669"/>
    <property type="project" value="TreeGrafter"/>
</dbReference>
<accession>A0A6J4RBR1</accession>
<dbReference type="GO" id="GO:0005829">
    <property type="term" value="C:cytosol"/>
    <property type="evidence" value="ECO:0007669"/>
    <property type="project" value="TreeGrafter"/>
</dbReference>
<protein>
    <submittedName>
        <fullName evidence="9">ADP-heptose synthase / D-glycero-beta-D-manno-heptose 7-phosphate kinase</fullName>
        <ecNumber evidence="9">2.7.-.-</ecNumber>
    </submittedName>
</protein>
<feature type="region of interest" description="Disordered" evidence="6">
    <location>
        <begin position="437"/>
        <end position="490"/>
    </location>
</feature>
<keyword evidence="3 9" id="KW-0418">Kinase</keyword>
<dbReference type="Gene3D" id="3.40.50.620">
    <property type="entry name" value="HUPs"/>
    <property type="match status" value="1"/>
</dbReference>
<dbReference type="SUPFAM" id="SSF53613">
    <property type="entry name" value="Ribokinase-like"/>
    <property type="match status" value="1"/>
</dbReference>
<evidence type="ECO:0000256" key="5">
    <source>
        <dbReference type="ARBA" id="ARBA00023277"/>
    </source>
</evidence>
<evidence type="ECO:0000256" key="4">
    <source>
        <dbReference type="ARBA" id="ARBA00023268"/>
    </source>
</evidence>
<dbReference type="EMBL" id="CADCVI010000109">
    <property type="protein sequence ID" value="CAA9468528.1"/>
    <property type="molecule type" value="Genomic_DNA"/>
</dbReference>
<evidence type="ECO:0000256" key="6">
    <source>
        <dbReference type="SAM" id="MobiDB-lite"/>
    </source>
</evidence>